<dbReference type="NCBIfam" id="TIGR02841">
    <property type="entry name" value="spore_YyaC"/>
    <property type="match status" value="1"/>
</dbReference>
<proteinExistence type="predicted"/>
<dbReference type="SUPFAM" id="SSF53163">
    <property type="entry name" value="HybD-like"/>
    <property type="match status" value="1"/>
</dbReference>
<dbReference type="InterPro" id="IPR023430">
    <property type="entry name" value="Pept_HybD-like_dom_sf"/>
</dbReference>
<protein>
    <submittedName>
        <fullName evidence="1">Spore protease YyaC</fullName>
    </submittedName>
</protein>
<dbReference type="EMBL" id="CP091430">
    <property type="protein sequence ID" value="UVI31647.1"/>
    <property type="molecule type" value="Genomic_DNA"/>
</dbReference>
<dbReference type="RefSeq" id="WP_258387709.1">
    <property type="nucleotide sequence ID" value="NZ_CP091430.1"/>
</dbReference>
<reference evidence="1" key="1">
    <citation type="submission" date="2022-01" db="EMBL/GenBank/DDBJ databases">
        <title>Paenibacillus spongiae sp. nov., isolated from marine sponge.</title>
        <authorList>
            <person name="Li Z."/>
            <person name="Zhang M."/>
        </authorList>
    </citation>
    <scope>NUCLEOTIDE SEQUENCE</scope>
    <source>
        <strain evidence="1">PHS-Z3</strain>
    </source>
</reference>
<evidence type="ECO:0000313" key="1">
    <source>
        <dbReference type="EMBL" id="UVI31647.1"/>
    </source>
</evidence>
<dbReference type="Proteomes" id="UP001057877">
    <property type="component" value="Chromosome"/>
</dbReference>
<dbReference type="GO" id="GO:0006508">
    <property type="term" value="P:proteolysis"/>
    <property type="evidence" value="ECO:0007669"/>
    <property type="project" value="UniProtKB-KW"/>
</dbReference>
<keyword evidence="1" id="KW-0645">Protease</keyword>
<gene>
    <name evidence="1" type="primary">yyaC</name>
    <name evidence="1" type="ORF">L1F29_07440</name>
</gene>
<dbReference type="InterPro" id="IPR009665">
    <property type="entry name" value="YyaC"/>
</dbReference>
<keyword evidence="2" id="KW-1185">Reference proteome</keyword>
<sequence length="208" mass="22546">MKSRTKPRRHSDGGAVSWQRADADGLRSFLLQAADSHPDRSSLTVVCIGTDRSTGDSFGPWIGTMLRERGWTNVIGTLSSPCDADRYERAVAGIHPEQTVIAIDACLGKPDSVGGFLVKEGQLQPAQATDKRLSPIGHYSIAGVVAPFGARSYWSLQRASLYEIIAMAGQAADALCLAWPDRKRAASDDSRDAAPLMPLLRFMMKDSR</sequence>
<dbReference type="GO" id="GO:0008233">
    <property type="term" value="F:peptidase activity"/>
    <property type="evidence" value="ECO:0007669"/>
    <property type="project" value="UniProtKB-KW"/>
</dbReference>
<evidence type="ECO:0000313" key="2">
    <source>
        <dbReference type="Proteomes" id="UP001057877"/>
    </source>
</evidence>
<name>A0ABY5SFX8_9BACL</name>
<dbReference type="Pfam" id="PF06866">
    <property type="entry name" value="DUF1256"/>
    <property type="match status" value="1"/>
</dbReference>
<organism evidence="1 2">
    <name type="scientific">Paenibacillus spongiae</name>
    <dbReference type="NCBI Taxonomy" id="2909671"/>
    <lineage>
        <taxon>Bacteria</taxon>
        <taxon>Bacillati</taxon>
        <taxon>Bacillota</taxon>
        <taxon>Bacilli</taxon>
        <taxon>Bacillales</taxon>
        <taxon>Paenibacillaceae</taxon>
        <taxon>Paenibacillus</taxon>
    </lineage>
</organism>
<accession>A0ABY5SFX8</accession>
<keyword evidence="1" id="KW-0378">Hydrolase</keyword>